<dbReference type="GO" id="GO:0006935">
    <property type="term" value="P:chemotaxis"/>
    <property type="evidence" value="ECO:0007669"/>
    <property type="project" value="InterPro"/>
</dbReference>
<sequence length="119" mass="12798">MPPWPSVRPSTPSTASSTRRAALPESASPESPATLGRGAFTQVPIEITVAVGRARPLVRDLLRLQRDSVLSLDRRVEDPVELFVGDRLIARGVLEELDGDQAGQMAVRLTEVADLSNGL</sequence>
<dbReference type="EMBL" id="QDDR01000001">
    <property type="protein sequence ID" value="PVE49274.1"/>
    <property type="molecule type" value="Genomic_DNA"/>
</dbReference>
<gene>
    <name evidence="4" type="ORF">DDE23_02385</name>
</gene>
<keyword evidence="5" id="KW-1185">Reference proteome</keyword>
<evidence type="ECO:0000313" key="4">
    <source>
        <dbReference type="EMBL" id="PVE49274.1"/>
    </source>
</evidence>
<dbReference type="Gene3D" id="2.30.330.10">
    <property type="entry name" value="SpoA-like"/>
    <property type="match status" value="1"/>
</dbReference>
<dbReference type="Pfam" id="PF01052">
    <property type="entry name" value="FliMN_C"/>
    <property type="match status" value="1"/>
</dbReference>
<feature type="region of interest" description="Disordered" evidence="2">
    <location>
        <begin position="1"/>
        <end position="37"/>
    </location>
</feature>
<dbReference type="InterPro" id="IPR001543">
    <property type="entry name" value="FliN-like_C"/>
</dbReference>
<dbReference type="InterPro" id="IPR036429">
    <property type="entry name" value="SpoA-like_sf"/>
</dbReference>
<reference evidence="4 5" key="1">
    <citation type="journal article" date="2011" name="Syst. Appl. Microbiol.">
        <title>Defluviimonas denitrificans gen. nov., sp. nov., and Pararhodobacter aggregans gen. nov., sp. nov., non-phototrophic Rhodobacteraceae from the biofilter of a marine aquaculture.</title>
        <authorList>
            <person name="Foesel B.U."/>
            <person name="Drake H.L."/>
            <person name="Schramm A."/>
        </authorList>
    </citation>
    <scope>NUCLEOTIDE SEQUENCE [LARGE SCALE GENOMIC DNA]</scope>
    <source>
        <strain evidence="4 5">D1-19</strain>
    </source>
</reference>
<comment type="similarity">
    <text evidence="1">Belongs to the FliN/MopA/SpaO family.</text>
</comment>
<dbReference type="Proteomes" id="UP000244810">
    <property type="component" value="Unassembled WGS sequence"/>
</dbReference>
<dbReference type="GO" id="GO:0003774">
    <property type="term" value="F:cytoskeletal motor activity"/>
    <property type="evidence" value="ECO:0007669"/>
    <property type="project" value="InterPro"/>
</dbReference>
<organism evidence="4 5">
    <name type="scientific">Pararhodobacter aggregans</name>
    <dbReference type="NCBI Taxonomy" id="404875"/>
    <lineage>
        <taxon>Bacteria</taxon>
        <taxon>Pseudomonadati</taxon>
        <taxon>Pseudomonadota</taxon>
        <taxon>Alphaproteobacteria</taxon>
        <taxon>Rhodobacterales</taxon>
        <taxon>Paracoccaceae</taxon>
        <taxon>Pararhodobacter</taxon>
    </lineage>
</organism>
<dbReference type="AlphaFoldDB" id="A0A2T7UXA3"/>
<name>A0A2T7UXA3_9RHOB</name>
<feature type="domain" description="Flagellar motor switch protein FliN-like C-terminal" evidence="3">
    <location>
        <begin position="41"/>
        <end position="113"/>
    </location>
</feature>
<dbReference type="SUPFAM" id="SSF101801">
    <property type="entry name" value="Surface presentation of antigens (SPOA)"/>
    <property type="match status" value="1"/>
</dbReference>
<evidence type="ECO:0000256" key="2">
    <source>
        <dbReference type="SAM" id="MobiDB-lite"/>
    </source>
</evidence>
<evidence type="ECO:0000313" key="5">
    <source>
        <dbReference type="Proteomes" id="UP000244810"/>
    </source>
</evidence>
<proteinExistence type="inferred from homology"/>
<dbReference type="OrthoDB" id="9790303at2"/>
<evidence type="ECO:0000256" key="1">
    <source>
        <dbReference type="ARBA" id="ARBA00009226"/>
    </source>
</evidence>
<protein>
    <recommendedName>
        <fullName evidence="3">Flagellar motor switch protein FliN-like C-terminal domain-containing protein</fullName>
    </recommendedName>
</protein>
<accession>A0A2T7UXA3</accession>
<feature type="compositionally biased region" description="Low complexity" evidence="2">
    <location>
        <begin position="7"/>
        <end position="21"/>
    </location>
</feature>
<dbReference type="GO" id="GO:0009425">
    <property type="term" value="C:bacterial-type flagellum basal body"/>
    <property type="evidence" value="ECO:0007669"/>
    <property type="project" value="InterPro"/>
</dbReference>
<dbReference type="GO" id="GO:0071973">
    <property type="term" value="P:bacterial-type flagellum-dependent cell motility"/>
    <property type="evidence" value="ECO:0007669"/>
    <property type="project" value="InterPro"/>
</dbReference>
<dbReference type="InterPro" id="IPR001172">
    <property type="entry name" value="FliN_T3SS_HrcQb"/>
</dbReference>
<dbReference type="PRINTS" id="PR00956">
    <property type="entry name" value="FLGMOTORFLIN"/>
</dbReference>
<comment type="caution">
    <text evidence="4">The sequence shown here is derived from an EMBL/GenBank/DDBJ whole genome shotgun (WGS) entry which is preliminary data.</text>
</comment>
<evidence type="ECO:0000259" key="3">
    <source>
        <dbReference type="Pfam" id="PF01052"/>
    </source>
</evidence>